<sequence length="76" mass="9008">MLEKIYEKSSKKKLKYLLKIYYALLFNSVVLPILFLIIGYLLNGKINFKSILMVFVVIFVWSLCNVRYLKKKIQTA</sequence>
<keyword evidence="1" id="KW-0472">Membrane</keyword>
<comment type="caution">
    <text evidence="2">The sequence shown here is derived from an EMBL/GenBank/DDBJ whole genome shotgun (WGS) entry which is preliminary data.</text>
</comment>
<feature type="transmembrane region" description="Helical" evidence="1">
    <location>
        <begin position="20"/>
        <end position="42"/>
    </location>
</feature>
<feature type="transmembrane region" description="Helical" evidence="1">
    <location>
        <begin position="48"/>
        <end position="69"/>
    </location>
</feature>
<evidence type="ECO:0000313" key="3">
    <source>
        <dbReference type="Proteomes" id="UP000003053"/>
    </source>
</evidence>
<name>A4BZI4_9FLAO</name>
<accession>A4BZI4</accession>
<dbReference type="HOGENOM" id="CLU_2651348_0_0_10"/>
<organism evidence="2 3">
    <name type="scientific">Polaribacter irgensii 23-P</name>
    <dbReference type="NCBI Taxonomy" id="313594"/>
    <lineage>
        <taxon>Bacteria</taxon>
        <taxon>Pseudomonadati</taxon>
        <taxon>Bacteroidota</taxon>
        <taxon>Flavobacteriia</taxon>
        <taxon>Flavobacteriales</taxon>
        <taxon>Flavobacteriaceae</taxon>
    </lineage>
</organism>
<dbReference type="EMBL" id="AAOG01000002">
    <property type="protein sequence ID" value="EAR12577.1"/>
    <property type="molecule type" value="Genomic_DNA"/>
</dbReference>
<keyword evidence="1" id="KW-0812">Transmembrane</keyword>
<dbReference type="AlphaFoldDB" id="A4BZI4"/>
<evidence type="ECO:0000313" key="2">
    <source>
        <dbReference type="EMBL" id="EAR12577.1"/>
    </source>
</evidence>
<keyword evidence="3" id="KW-1185">Reference proteome</keyword>
<evidence type="ECO:0000256" key="1">
    <source>
        <dbReference type="SAM" id="Phobius"/>
    </source>
</evidence>
<dbReference type="STRING" id="313594.PI23P_08125"/>
<protein>
    <submittedName>
        <fullName evidence="2">Uncharacterized protein</fullName>
    </submittedName>
</protein>
<dbReference type="Proteomes" id="UP000003053">
    <property type="component" value="Unassembled WGS sequence"/>
</dbReference>
<keyword evidence="1" id="KW-1133">Transmembrane helix</keyword>
<reference evidence="2 3" key="1">
    <citation type="submission" date="2006-02" db="EMBL/GenBank/DDBJ databases">
        <authorList>
            <person name="Murray A."/>
            <person name="Staley J."/>
            <person name="Ferriera S."/>
            <person name="Johnson J."/>
            <person name="Kravitz S."/>
            <person name="Halpern A."/>
            <person name="Remington K."/>
            <person name="Beeson K."/>
            <person name="Tran B."/>
            <person name="Rogers Y.-H."/>
            <person name="Friedman R."/>
            <person name="Venter J.C."/>
        </authorList>
    </citation>
    <scope>NUCLEOTIDE SEQUENCE [LARGE SCALE GENOMIC DNA]</scope>
    <source>
        <strain evidence="2 3">23-P</strain>
    </source>
</reference>
<dbReference type="eggNOG" id="ENOG502ZSAZ">
    <property type="taxonomic scope" value="Bacteria"/>
</dbReference>
<proteinExistence type="predicted"/>
<dbReference type="OrthoDB" id="1451870at2"/>
<gene>
    <name evidence="2" type="ORF">PI23P_08125</name>
</gene>